<dbReference type="PANTHER" id="PTHR36837">
    <property type="entry name" value="POLY(3-HYDROXYALKANOATE) POLYMERASE SUBUNIT PHAC"/>
    <property type="match status" value="1"/>
</dbReference>
<dbReference type="InterPro" id="IPR029058">
    <property type="entry name" value="AB_hydrolase_fold"/>
</dbReference>
<comment type="caution">
    <text evidence="2">The sequence shown here is derived from an EMBL/GenBank/DDBJ whole genome shotgun (WGS) entry which is preliminary data.</text>
</comment>
<name>A0ABS1EAT6_9BURK</name>
<dbReference type="Pfam" id="PF06850">
    <property type="entry name" value="PHB_depo_C"/>
    <property type="match status" value="1"/>
</dbReference>
<accession>A0ABS1EAT6</accession>
<dbReference type="InterPro" id="IPR051321">
    <property type="entry name" value="PHA/PHB_synthase"/>
</dbReference>
<dbReference type="Proteomes" id="UP000635316">
    <property type="component" value="Unassembled WGS sequence"/>
</dbReference>
<dbReference type="PIRSF" id="PIRSF020818">
    <property type="entry name" value="PHB_depoly_PhaZ"/>
    <property type="match status" value="1"/>
</dbReference>
<sequence length="410" mass="46556">MLYQFHELTRSILAPMSAFTNIGSQIFSNPYSPYAYIPNSKQISASLELIHRLGKDYEKPGWDINSVVVEDREVNVRTEIALSQPFCNLVHFARDLEPNAKPSPTVLIIAPLSGHHATLLRDTVHTMLTSFDVYVTDWIDARMIPLSKGVFHLDDYVEYIQTFIRTLGPDLHVMSVCQPTVPVLAAISLMAGAKETTMPKSMIMMGGPLDTRYSPTGVNSLAKTKPFSWFENQLIHMVPSRYPGVGRKVYPGFLQHAGFVSMNPDKHMQSHYDYYLNLMRGNDMEAGSHRKFYDEYNAVLDMPAEYYLDTIQVVFQENLLPRGLWDVRGVRVDPDHIRNVKLMTVEGELDDITGHGQTRVAHELCGNLPKADKYHLQASGCGHYGIFSGNKWRTRVFPEVKEFINNVDRD</sequence>
<dbReference type="RefSeq" id="WP_200235382.1">
    <property type="nucleotide sequence ID" value="NZ_JAENGP010000007.1"/>
</dbReference>
<keyword evidence="3" id="KW-1185">Reference proteome</keyword>
<organism evidence="2 3">
    <name type="scientific">Advenella mandrilli</name>
    <dbReference type="NCBI Taxonomy" id="2800330"/>
    <lineage>
        <taxon>Bacteria</taxon>
        <taxon>Pseudomonadati</taxon>
        <taxon>Pseudomonadota</taxon>
        <taxon>Betaproteobacteria</taxon>
        <taxon>Burkholderiales</taxon>
        <taxon>Alcaligenaceae</taxon>
    </lineage>
</organism>
<dbReference type="Gene3D" id="3.40.50.1820">
    <property type="entry name" value="alpha/beta hydrolase"/>
    <property type="match status" value="1"/>
</dbReference>
<dbReference type="InterPro" id="IPR009656">
    <property type="entry name" value="PHB_depo_C"/>
</dbReference>
<evidence type="ECO:0000313" key="3">
    <source>
        <dbReference type="Proteomes" id="UP000635316"/>
    </source>
</evidence>
<dbReference type="SUPFAM" id="SSF53474">
    <property type="entry name" value="alpha/beta-Hydrolases"/>
    <property type="match status" value="1"/>
</dbReference>
<dbReference type="InterPro" id="IPR010915">
    <property type="entry name" value="PHB_depoly_PhaZ"/>
</dbReference>
<proteinExistence type="predicted"/>
<feature type="domain" description="PHB de-polymerase C-terminal" evidence="1">
    <location>
        <begin position="206"/>
        <end position="407"/>
    </location>
</feature>
<gene>
    <name evidence="2" type="ORF">JHL22_07025</name>
</gene>
<dbReference type="PANTHER" id="PTHR36837:SF4">
    <property type="entry name" value="BLR0908 PROTEIN"/>
    <property type="match status" value="1"/>
</dbReference>
<dbReference type="NCBIfam" id="TIGR01849">
    <property type="entry name" value="PHB_depoly_PhaZ"/>
    <property type="match status" value="1"/>
</dbReference>
<evidence type="ECO:0000313" key="2">
    <source>
        <dbReference type="EMBL" id="MBK1780964.1"/>
    </source>
</evidence>
<reference evidence="2 3" key="1">
    <citation type="submission" date="2020-12" db="EMBL/GenBank/DDBJ databases">
        <authorList>
            <person name="Lu T."/>
            <person name="Wang Q."/>
            <person name="Han X."/>
        </authorList>
    </citation>
    <scope>NUCLEOTIDE SEQUENCE [LARGE SCALE GENOMIC DNA]</scope>
    <source>
        <strain evidence="2 3">WQ 585</strain>
    </source>
</reference>
<protein>
    <submittedName>
        <fullName evidence="2">Polyhydroxyalkanoate depolymerase</fullName>
    </submittedName>
</protein>
<dbReference type="EMBL" id="JAENGP010000007">
    <property type="protein sequence ID" value="MBK1780964.1"/>
    <property type="molecule type" value="Genomic_DNA"/>
</dbReference>
<evidence type="ECO:0000259" key="1">
    <source>
        <dbReference type="Pfam" id="PF06850"/>
    </source>
</evidence>